<dbReference type="GO" id="GO:0005886">
    <property type="term" value="C:plasma membrane"/>
    <property type="evidence" value="ECO:0007669"/>
    <property type="project" value="UniProtKB-SubCell"/>
</dbReference>
<accession>A0A4R2K4V6</accession>
<dbReference type="InterPro" id="IPR036259">
    <property type="entry name" value="MFS_trans_sf"/>
</dbReference>
<feature type="transmembrane region" description="Helical" evidence="5">
    <location>
        <begin position="275"/>
        <end position="298"/>
    </location>
</feature>
<evidence type="ECO:0000313" key="8">
    <source>
        <dbReference type="Proteomes" id="UP000295680"/>
    </source>
</evidence>
<reference evidence="7 8" key="1">
    <citation type="submission" date="2019-03" db="EMBL/GenBank/DDBJ databases">
        <title>Genomic Encyclopedia of Type Strains, Phase IV (KMG-IV): sequencing the most valuable type-strain genomes for metagenomic binning, comparative biology and taxonomic classification.</title>
        <authorList>
            <person name="Goeker M."/>
        </authorList>
    </citation>
    <scope>NUCLEOTIDE SEQUENCE [LARGE SCALE GENOMIC DNA]</scope>
    <source>
        <strain evidence="7 8">DSM 45934</strain>
    </source>
</reference>
<dbReference type="AlphaFoldDB" id="A0A4R2K4V6"/>
<evidence type="ECO:0000256" key="1">
    <source>
        <dbReference type="ARBA" id="ARBA00004651"/>
    </source>
</evidence>
<comment type="caution">
    <text evidence="7">The sequence shown here is derived from an EMBL/GenBank/DDBJ whole genome shotgun (WGS) entry which is preliminary data.</text>
</comment>
<keyword evidence="3 5" id="KW-1133">Transmembrane helix</keyword>
<gene>
    <name evidence="7" type="ORF">EV192_101602</name>
</gene>
<dbReference type="PROSITE" id="PS50850">
    <property type="entry name" value="MFS"/>
    <property type="match status" value="1"/>
</dbReference>
<dbReference type="GO" id="GO:0022857">
    <property type="term" value="F:transmembrane transporter activity"/>
    <property type="evidence" value="ECO:0007669"/>
    <property type="project" value="InterPro"/>
</dbReference>
<evidence type="ECO:0000256" key="3">
    <source>
        <dbReference type="ARBA" id="ARBA00022989"/>
    </source>
</evidence>
<comment type="subcellular location">
    <subcellularLocation>
        <location evidence="1">Cell membrane</location>
        <topology evidence="1">Multi-pass membrane protein</topology>
    </subcellularLocation>
</comment>
<feature type="transmembrane region" description="Helical" evidence="5">
    <location>
        <begin position="41"/>
        <end position="62"/>
    </location>
</feature>
<feature type="domain" description="Major facilitator superfamily (MFS) profile" evidence="6">
    <location>
        <begin position="5"/>
        <end position="385"/>
    </location>
</feature>
<dbReference type="InterPro" id="IPR052952">
    <property type="entry name" value="MFS-Transporter"/>
</dbReference>
<dbReference type="InterPro" id="IPR011701">
    <property type="entry name" value="MFS"/>
</dbReference>
<protein>
    <submittedName>
        <fullName evidence="7">Sugar phosphate permease</fullName>
    </submittedName>
</protein>
<feature type="transmembrane region" description="Helical" evidence="5">
    <location>
        <begin position="74"/>
        <end position="96"/>
    </location>
</feature>
<keyword evidence="8" id="KW-1185">Reference proteome</keyword>
<evidence type="ECO:0000313" key="7">
    <source>
        <dbReference type="EMBL" id="TCO64818.1"/>
    </source>
</evidence>
<feature type="transmembrane region" description="Helical" evidence="5">
    <location>
        <begin position="160"/>
        <end position="183"/>
    </location>
</feature>
<dbReference type="SUPFAM" id="SSF103473">
    <property type="entry name" value="MFS general substrate transporter"/>
    <property type="match status" value="1"/>
</dbReference>
<dbReference type="RefSeq" id="WP_132110801.1">
    <property type="nucleotide sequence ID" value="NZ_SLWS01000001.1"/>
</dbReference>
<dbReference type="PANTHER" id="PTHR23527:SF1">
    <property type="entry name" value="BLL3282 PROTEIN"/>
    <property type="match status" value="1"/>
</dbReference>
<keyword evidence="4 5" id="KW-0472">Membrane</keyword>
<dbReference type="Gene3D" id="1.20.1250.20">
    <property type="entry name" value="MFS general substrate transporter like domains"/>
    <property type="match status" value="2"/>
</dbReference>
<dbReference type="EMBL" id="SLWS01000001">
    <property type="protein sequence ID" value="TCO64818.1"/>
    <property type="molecule type" value="Genomic_DNA"/>
</dbReference>
<name>A0A4R2K4V6_9PSEU</name>
<dbReference type="OrthoDB" id="8628659at2"/>
<feature type="transmembrane region" description="Helical" evidence="5">
    <location>
        <begin position="203"/>
        <end position="227"/>
    </location>
</feature>
<organism evidence="7 8">
    <name type="scientific">Actinocrispum wychmicini</name>
    <dbReference type="NCBI Taxonomy" id="1213861"/>
    <lineage>
        <taxon>Bacteria</taxon>
        <taxon>Bacillati</taxon>
        <taxon>Actinomycetota</taxon>
        <taxon>Actinomycetes</taxon>
        <taxon>Pseudonocardiales</taxon>
        <taxon>Pseudonocardiaceae</taxon>
        <taxon>Actinocrispum</taxon>
    </lineage>
</organism>
<dbReference type="Pfam" id="PF07690">
    <property type="entry name" value="MFS_1"/>
    <property type="match status" value="1"/>
</dbReference>
<evidence type="ECO:0000256" key="4">
    <source>
        <dbReference type="ARBA" id="ARBA00023136"/>
    </source>
</evidence>
<dbReference type="InterPro" id="IPR020846">
    <property type="entry name" value="MFS_dom"/>
</dbReference>
<evidence type="ECO:0000256" key="5">
    <source>
        <dbReference type="SAM" id="Phobius"/>
    </source>
</evidence>
<keyword evidence="2 5" id="KW-0812">Transmembrane</keyword>
<dbReference type="Proteomes" id="UP000295680">
    <property type="component" value="Unassembled WGS sequence"/>
</dbReference>
<evidence type="ECO:0000259" key="6">
    <source>
        <dbReference type="PROSITE" id="PS50850"/>
    </source>
</evidence>
<proteinExistence type="predicted"/>
<dbReference type="PANTHER" id="PTHR23527">
    <property type="entry name" value="BLL3282 PROTEIN"/>
    <property type="match status" value="1"/>
</dbReference>
<feature type="transmembrane region" description="Helical" evidence="5">
    <location>
        <begin position="239"/>
        <end position="263"/>
    </location>
</feature>
<sequence>MGVRRWLILAVGITAQAMTCSFLYGLPFLIPEIQRSEGLGLAGAAALTSTPVVGLLATLIIWGAAADRFGERVVMTTGMVLAGGLLLGASLVHGLFGLGATLALAGAGAASVNAASGRVVMGWFAVHERGLAMGIRQTAQPLGVGLAAVSLPPLGDHVGFRAALLLPAGLCLVSALLVVLIVVDPPRPTRTTGETSSPYRTPVLWRVHAVGALLGGPQMLASTYALTYLMSQRHWDPVVAGQLIAGVQVVGAAGRIAVGVWSDRVGSRLRPMRQIAYLVLAALALWALGDVLNSWIAVPALVATLIVSVADNGLGFTATAELAGPFWAGRALGVHNTGQNVIALVCPPMFGWLIGATNYWTTFLVCALMPLAGAVLTPVPRGLDGAGADRS</sequence>
<evidence type="ECO:0000256" key="2">
    <source>
        <dbReference type="ARBA" id="ARBA00022692"/>
    </source>
</evidence>